<evidence type="ECO:0000313" key="1">
    <source>
        <dbReference type="EMBL" id="GAG98170.1"/>
    </source>
</evidence>
<feature type="non-terminal residue" evidence="1">
    <location>
        <position position="269"/>
    </location>
</feature>
<sequence>MLLYTYSVAEAIGTTKSRVVISPTLGSPPDTDDAYGIDIEFQPAYVSPDWDFVAISATGTASGGGVSTLGDLTDVTLTGSPTLANGMVLTYDGSVWKQETPAAGVTDHTLLSNIGTNTHAQIDTHIATGSPIHFLQSEISITESQISDLQSYLLDITGQSINDLSDVDVVGSPTLVAGMVLAYNGTKWNHQTSDALLGFPLLAPDGTVSAPSYSFSGSTNTGMYASGSNLRFATGGNDSLIIESGGDVGIGLTNPTTKLQLHNTGSNGT</sequence>
<dbReference type="EMBL" id="BART01019946">
    <property type="protein sequence ID" value="GAG98170.1"/>
    <property type="molecule type" value="Genomic_DNA"/>
</dbReference>
<reference evidence="1" key="1">
    <citation type="journal article" date="2014" name="Front. Microbiol.">
        <title>High frequency of phylogenetically diverse reductive dehalogenase-homologous genes in deep subseafloor sedimentary metagenomes.</title>
        <authorList>
            <person name="Kawai M."/>
            <person name="Futagami T."/>
            <person name="Toyoda A."/>
            <person name="Takaki Y."/>
            <person name="Nishi S."/>
            <person name="Hori S."/>
            <person name="Arai W."/>
            <person name="Tsubouchi T."/>
            <person name="Morono Y."/>
            <person name="Uchiyama I."/>
            <person name="Ito T."/>
            <person name="Fujiyama A."/>
            <person name="Inagaki F."/>
            <person name="Takami H."/>
        </authorList>
    </citation>
    <scope>NUCLEOTIDE SEQUENCE</scope>
    <source>
        <strain evidence="1">Expedition CK06-06</strain>
    </source>
</reference>
<protein>
    <submittedName>
        <fullName evidence="1">Uncharacterized protein</fullName>
    </submittedName>
</protein>
<name>X1BSX4_9ZZZZ</name>
<organism evidence="1">
    <name type="scientific">marine sediment metagenome</name>
    <dbReference type="NCBI Taxonomy" id="412755"/>
    <lineage>
        <taxon>unclassified sequences</taxon>
        <taxon>metagenomes</taxon>
        <taxon>ecological metagenomes</taxon>
    </lineage>
</organism>
<comment type="caution">
    <text evidence="1">The sequence shown here is derived from an EMBL/GenBank/DDBJ whole genome shotgun (WGS) entry which is preliminary data.</text>
</comment>
<dbReference type="AlphaFoldDB" id="X1BSX4"/>
<accession>X1BSX4</accession>
<gene>
    <name evidence="1" type="ORF">S01H4_37174</name>
</gene>
<proteinExistence type="predicted"/>